<dbReference type="InterPro" id="IPR000871">
    <property type="entry name" value="Beta-lactam_class-A"/>
</dbReference>
<evidence type="ECO:0000313" key="3">
    <source>
        <dbReference type="EMBL" id="MBY6276911.1"/>
    </source>
</evidence>
<dbReference type="Proteomes" id="UP000732377">
    <property type="component" value="Unassembled WGS sequence"/>
</dbReference>
<reference evidence="3" key="1">
    <citation type="submission" date="2017-11" db="EMBL/GenBank/DDBJ databases">
        <title>Three new genomes from thermophilic consortium.</title>
        <authorList>
            <person name="Quaggio R."/>
            <person name="Amgarten D."/>
            <person name="Setubal J.C."/>
        </authorList>
    </citation>
    <scope>NUCLEOTIDE SEQUENCE</scope>
    <source>
        <strain evidence="3">ZCTH01-B2</strain>
    </source>
</reference>
<comment type="caution">
    <text evidence="3">The sequence shown here is derived from an EMBL/GenBank/DDBJ whole genome shotgun (WGS) entry which is preliminary data.</text>
</comment>
<evidence type="ECO:0000313" key="4">
    <source>
        <dbReference type="Proteomes" id="UP000732377"/>
    </source>
</evidence>
<gene>
    <name evidence="3" type="ORF">CWE10_11995</name>
</gene>
<evidence type="ECO:0000256" key="1">
    <source>
        <dbReference type="SAM" id="SignalP"/>
    </source>
</evidence>
<dbReference type="EMBL" id="PIUK01000118">
    <property type="protein sequence ID" value="MBY6276911.1"/>
    <property type="molecule type" value="Genomic_DNA"/>
</dbReference>
<dbReference type="Pfam" id="PF13354">
    <property type="entry name" value="Beta-lactamase2"/>
    <property type="match status" value="1"/>
</dbReference>
<dbReference type="InterPro" id="IPR045155">
    <property type="entry name" value="Beta-lactam_cat"/>
</dbReference>
<dbReference type="GO" id="GO:0008800">
    <property type="term" value="F:beta-lactamase activity"/>
    <property type="evidence" value="ECO:0007669"/>
    <property type="project" value="InterPro"/>
</dbReference>
<protein>
    <recommendedName>
        <fullName evidence="2">Beta-lactamase class A catalytic domain-containing protein</fullName>
    </recommendedName>
</protein>
<proteinExistence type="predicted"/>
<sequence length="301" mass="33396">MKGRAWHRRLSWLALGLAGLLALAPVTAAAPGGPSVLRVPDDAADVVRRIERLTRWAPGVVSVWYYDLSTHEIFGVRADEVYTAASTVKVLIANYLYHLAATGQVSLDEPLAIRAVDWKDGSGILNGVPDGTRLPLREVARLMLVHSDNTAANALMRRLGVQPMVQYYRSLGIRYGTPRMHTPGELWEGNRIAPEDLGIVLRNIWEAARRSPEPWEELLGFMRESRSKGRIPAGLPPGVPVANKTGSKGTSFHDAALVLDRRPYVLVVMTHGMTARQASHYIAAVSREVWEWHVRRGVRRP</sequence>
<dbReference type="PANTHER" id="PTHR35333:SF3">
    <property type="entry name" value="BETA-LACTAMASE-TYPE TRANSPEPTIDASE FOLD CONTAINING PROTEIN"/>
    <property type="match status" value="1"/>
</dbReference>
<dbReference type="Gene3D" id="3.40.710.10">
    <property type="entry name" value="DD-peptidase/beta-lactamase superfamily"/>
    <property type="match status" value="1"/>
</dbReference>
<feature type="signal peptide" evidence="1">
    <location>
        <begin position="1"/>
        <end position="28"/>
    </location>
</feature>
<dbReference type="RefSeq" id="WP_273380017.1">
    <property type="nucleotide sequence ID" value="NZ_PIUK01000118.1"/>
</dbReference>
<dbReference type="InterPro" id="IPR012338">
    <property type="entry name" value="Beta-lactam/transpept-like"/>
</dbReference>
<dbReference type="SUPFAM" id="SSF56601">
    <property type="entry name" value="beta-lactamase/transpeptidase-like"/>
    <property type="match status" value="1"/>
</dbReference>
<dbReference type="PANTHER" id="PTHR35333">
    <property type="entry name" value="BETA-LACTAMASE"/>
    <property type="match status" value="1"/>
</dbReference>
<evidence type="ECO:0000259" key="2">
    <source>
        <dbReference type="Pfam" id="PF13354"/>
    </source>
</evidence>
<dbReference type="GO" id="GO:0030655">
    <property type="term" value="P:beta-lactam antibiotic catabolic process"/>
    <property type="evidence" value="ECO:0007669"/>
    <property type="project" value="InterPro"/>
</dbReference>
<organism evidence="3 4">
    <name type="scientific">Symbiobacterium thermophilum</name>
    <dbReference type="NCBI Taxonomy" id="2734"/>
    <lineage>
        <taxon>Bacteria</taxon>
        <taxon>Bacillati</taxon>
        <taxon>Bacillota</taxon>
        <taxon>Clostridia</taxon>
        <taxon>Eubacteriales</taxon>
        <taxon>Symbiobacteriaceae</taxon>
        <taxon>Symbiobacterium</taxon>
    </lineage>
</organism>
<dbReference type="GO" id="GO:0046677">
    <property type="term" value="P:response to antibiotic"/>
    <property type="evidence" value="ECO:0007669"/>
    <property type="project" value="InterPro"/>
</dbReference>
<name>A0A953IB16_SYMTR</name>
<feature type="domain" description="Beta-lactamase class A catalytic" evidence="2">
    <location>
        <begin position="62"/>
        <end position="270"/>
    </location>
</feature>
<keyword evidence="1" id="KW-0732">Signal</keyword>
<dbReference type="AlphaFoldDB" id="A0A953IB16"/>
<accession>A0A953IB16</accession>
<feature type="chain" id="PRO_5039729802" description="Beta-lactamase class A catalytic domain-containing protein" evidence="1">
    <location>
        <begin position="29"/>
        <end position="301"/>
    </location>
</feature>